<dbReference type="OrthoDB" id="7477527at2759"/>
<evidence type="ECO:0000313" key="2">
    <source>
        <dbReference type="EnsemblMetazoa" id="Aqu2.1.02431_001"/>
    </source>
</evidence>
<dbReference type="EnsemblMetazoa" id="Aqu2.1.02431_001">
    <property type="protein sequence ID" value="Aqu2.1.02431_001"/>
    <property type="gene ID" value="Aqu2.1.02431"/>
</dbReference>
<dbReference type="InterPro" id="IPR000477">
    <property type="entry name" value="RT_dom"/>
</dbReference>
<protein>
    <recommendedName>
        <fullName evidence="1">Reverse transcriptase domain-containing protein</fullName>
    </recommendedName>
</protein>
<dbReference type="Gene3D" id="3.10.10.10">
    <property type="entry name" value="HIV Type 1 Reverse Transcriptase, subunit A, domain 1"/>
    <property type="match status" value="1"/>
</dbReference>
<sequence>MGHLQSSCPKLSSPQYPSHSCNYTEHEIDGCGEHPLSDDTYVDLSCRYWEASEHGVENVKWRLKQYILFWHDVLTATPYIIDVIANGYRLPLICSPPSFSAPNHSSTKNIFVTEAVKNFWIIVVLKFKYEVFKTALDYFEEDAYLFTFDLKSGYHRVDIHSEHQTYLGFQWEDKFYVFTVLPFGLSTACYIFTTLLRPVVKYIRTCGIGLVLHLDDGILSIKASESQAIATSKLVEDTL</sequence>
<dbReference type="AlphaFoldDB" id="A0A1X7SK36"/>
<proteinExistence type="predicted"/>
<dbReference type="Gene3D" id="3.30.70.270">
    <property type="match status" value="1"/>
</dbReference>
<accession>A0A1X7SK36</accession>
<organism evidence="2">
    <name type="scientific">Amphimedon queenslandica</name>
    <name type="common">Sponge</name>
    <dbReference type="NCBI Taxonomy" id="400682"/>
    <lineage>
        <taxon>Eukaryota</taxon>
        <taxon>Metazoa</taxon>
        <taxon>Porifera</taxon>
        <taxon>Demospongiae</taxon>
        <taxon>Heteroscleromorpha</taxon>
        <taxon>Haplosclerida</taxon>
        <taxon>Niphatidae</taxon>
        <taxon>Amphimedon</taxon>
    </lineage>
</organism>
<dbReference type="SUPFAM" id="SSF56672">
    <property type="entry name" value="DNA/RNA polymerases"/>
    <property type="match status" value="1"/>
</dbReference>
<dbReference type="InParanoid" id="A0A1X7SK36"/>
<dbReference type="PANTHER" id="PTHR33050">
    <property type="entry name" value="REVERSE TRANSCRIPTASE DOMAIN-CONTAINING PROTEIN"/>
    <property type="match status" value="1"/>
</dbReference>
<dbReference type="Pfam" id="PF00078">
    <property type="entry name" value="RVT_1"/>
    <property type="match status" value="1"/>
</dbReference>
<evidence type="ECO:0000259" key="1">
    <source>
        <dbReference type="Pfam" id="PF00078"/>
    </source>
</evidence>
<dbReference type="InterPro" id="IPR052055">
    <property type="entry name" value="Hepadnavirus_pol/RT"/>
</dbReference>
<dbReference type="InterPro" id="IPR043502">
    <property type="entry name" value="DNA/RNA_pol_sf"/>
</dbReference>
<dbReference type="InterPro" id="IPR043128">
    <property type="entry name" value="Rev_trsase/Diguanyl_cyclase"/>
</dbReference>
<feature type="domain" description="Reverse transcriptase" evidence="1">
    <location>
        <begin position="140"/>
        <end position="238"/>
    </location>
</feature>
<name>A0A1X7SK36_AMPQE</name>
<reference evidence="2" key="1">
    <citation type="submission" date="2017-05" db="UniProtKB">
        <authorList>
            <consortium name="EnsemblMetazoa"/>
        </authorList>
    </citation>
    <scope>IDENTIFICATION</scope>
</reference>
<dbReference type="PANTHER" id="PTHR33050:SF7">
    <property type="entry name" value="RIBONUCLEASE H"/>
    <property type="match status" value="1"/>
</dbReference>